<organism evidence="1 2">
    <name type="scientific">Ensete ventricosum</name>
    <name type="common">Abyssinian banana</name>
    <name type="synonym">Musa ensete</name>
    <dbReference type="NCBI Taxonomy" id="4639"/>
    <lineage>
        <taxon>Eukaryota</taxon>
        <taxon>Viridiplantae</taxon>
        <taxon>Streptophyta</taxon>
        <taxon>Embryophyta</taxon>
        <taxon>Tracheophyta</taxon>
        <taxon>Spermatophyta</taxon>
        <taxon>Magnoliopsida</taxon>
        <taxon>Liliopsida</taxon>
        <taxon>Zingiberales</taxon>
        <taxon>Musaceae</taxon>
        <taxon>Ensete</taxon>
    </lineage>
</organism>
<evidence type="ECO:0008006" key="3">
    <source>
        <dbReference type="Google" id="ProtNLM"/>
    </source>
</evidence>
<dbReference type="AlphaFoldDB" id="A0AAV8RM78"/>
<proteinExistence type="predicted"/>
<protein>
    <recommendedName>
        <fullName evidence="3">B box-type domain-containing protein</fullName>
    </recommendedName>
</protein>
<accession>A0AAV8RM78</accession>
<name>A0AAV8RM78_ENSVE</name>
<reference evidence="1 2" key="1">
    <citation type="submission" date="2022-12" db="EMBL/GenBank/DDBJ databases">
        <title>Chromosome-scale assembly of the Ensete ventricosum genome.</title>
        <authorList>
            <person name="Dussert Y."/>
            <person name="Stocks J."/>
            <person name="Wendawek A."/>
            <person name="Woldeyes F."/>
            <person name="Nichols R.A."/>
            <person name="Borrell J.S."/>
        </authorList>
    </citation>
    <scope>NUCLEOTIDE SEQUENCE [LARGE SCALE GENOMIC DNA]</scope>
    <source>
        <strain evidence="2">cv. Maze</strain>
        <tissue evidence="1">Seeds</tissue>
    </source>
</reference>
<evidence type="ECO:0000313" key="1">
    <source>
        <dbReference type="EMBL" id="KAJ8500323.1"/>
    </source>
</evidence>
<keyword evidence="2" id="KW-1185">Reference proteome</keyword>
<dbReference type="EMBL" id="JAQQAF010000003">
    <property type="protein sequence ID" value="KAJ8500323.1"/>
    <property type="molecule type" value="Genomic_DNA"/>
</dbReference>
<dbReference type="Proteomes" id="UP001222027">
    <property type="component" value="Unassembled WGS sequence"/>
</dbReference>
<evidence type="ECO:0000313" key="2">
    <source>
        <dbReference type="Proteomes" id="UP001222027"/>
    </source>
</evidence>
<comment type="caution">
    <text evidence="1">The sequence shown here is derived from an EMBL/GenBank/DDBJ whole genome shotgun (WGS) entry which is preliminary data.</text>
</comment>
<gene>
    <name evidence="1" type="ORF">OPV22_010875</name>
</gene>
<sequence length="279" mass="31306">MGPLCDFCGEQRPMVYCRSDAASLCLSCDRKCPFCKCPFLEALAKSFARQMQYATCDNLVHRRKCFSLSKLRSEWSWWFLISFRTQKADDKLLFSFEQGFGLINVNKNSVSSCLGPPENGCNIDIEGAGKIDELEAVDNHSSWIRSSSTSSVIPMRRTADQFAGSVDSTLTKLFCSGSKDVEFCKDDFYDDFMDDVDLTFGNYEELLGLSRDQSGRLFDDDGIDSFTNMKEKSVANSNCLGEFLSEVKPMHIACCNALEFCCNALQGEEKKSTSLTTNY</sequence>